<proteinExistence type="predicted"/>
<evidence type="ECO:0000313" key="2">
    <source>
        <dbReference type="EMBL" id="KAG0495438.1"/>
    </source>
</evidence>
<accession>A0A835S0Q0</accession>
<dbReference type="PANTHER" id="PTHR36786:SF1">
    <property type="entry name" value="2-ISOPROPYLMALATE SYNTHASE"/>
    <property type="match status" value="1"/>
</dbReference>
<dbReference type="Pfam" id="PF25104">
    <property type="entry name" value="DUF7812"/>
    <property type="match status" value="1"/>
</dbReference>
<keyword evidence="3" id="KW-1185">Reference proteome</keyword>
<gene>
    <name evidence="2" type="ORF">HPP92_000129</name>
</gene>
<dbReference type="InterPro" id="IPR056714">
    <property type="entry name" value="DUF7812"/>
</dbReference>
<organism evidence="2 3">
    <name type="scientific">Vanilla planifolia</name>
    <name type="common">Vanilla</name>
    <dbReference type="NCBI Taxonomy" id="51239"/>
    <lineage>
        <taxon>Eukaryota</taxon>
        <taxon>Viridiplantae</taxon>
        <taxon>Streptophyta</taxon>
        <taxon>Embryophyta</taxon>
        <taxon>Tracheophyta</taxon>
        <taxon>Spermatophyta</taxon>
        <taxon>Magnoliopsida</taxon>
        <taxon>Liliopsida</taxon>
        <taxon>Asparagales</taxon>
        <taxon>Orchidaceae</taxon>
        <taxon>Vanilloideae</taxon>
        <taxon>Vanilleae</taxon>
        <taxon>Vanilla</taxon>
    </lineage>
</organism>
<reference evidence="2 3" key="1">
    <citation type="journal article" date="2020" name="Nat. Food">
        <title>A phased Vanilla planifolia genome enables genetic improvement of flavour and production.</title>
        <authorList>
            <person name="Hasing T."/>
            <person name="Tang H."/>
            <person name="Brym M."/>
            <person name="Khazi F."/>
            <person name="Huang T."/>
            <person name="Chambers A.H."/>
        </authorList>
    </citation>
    <scope>NUCLEOTIDE SEQUENCE [LARGE SCALE GENOMIC DNA]</scope>
    <source>
        <tissue evidence="2">Leaf</tissue>
    </source>
</reference>
<evidence type="ECO:0000259" key="1">
    <source>
        <dbReference type="Pfam" id="PF25104"/>
    </source>
</evidence>
<dbReference type="EMBL" id="JADCNL010000001">
    <property type="protein sequence ID" value="KAG0495438.1"/>
    <property type="molecule type" value="Genomic_DNA"/>
</dbReference>
<dbReference type="Proteomes" id="UP000636800">
    <property type="component" value="Chromosome 1"/>
</dbReference>
<dbReference type="PANTHER" id="PTHR36786">
    <property type="entry name" value="2-ISOPROPYLMALATE SYNTHASE"/>
    <property type="match status" value="1"/>
</dbReference>
<dbReference type="AlphaFoldDB" id="A0A835S0Q0"/>
<evidence type="ECO:0000313" key="3">
    <source>
        <dbReference type="Proteomes" id="UP000636800"/>
    </source>
</evidence>
<name>A0A835S0Q0_VANPL</name>
<comment type="caution">
    <text evidence="2">The sequence shown here is derived from an EMBL/GenBank/DDBJ whole genome shotgun (WGS) entry which is preliminary data.</text>
</comment>
<sequence length="652" mass="74132">MGIWDRQEKPSSQPSLEVLMEKDLQGFHCLLKELRALKLQGQGKCDEWYSQSVRSVMKMDAGALVNLSSNLYEELDRQFESLQTFPRRLIDGTVGLYPETQFSKEGFILLLKCCLALLEFLEFDMSLVWEKSSVLVKILIKVCAPDFLLDDNGHIAASRRNSDSHHCSDSLRVCQETDDLASLYSLILEVFIAELSENPDLRDHFVAVDVINMDFESSRVNVSAAAHNFTVLELACSHFLLSISNDLAYRRLHLSFYGSGIADKIIPQLPLNSCLSLISSHLMLSAPQMFQAHLILLTSRCIRTQLPVAEKSDMLLMNRHINIFELSANLYLSSLSNLRLDDSISGLHSENVSNDPFEVLDDATAYIKESHSLIDQLCKDATCFILNYMMKSILPRKVQEESQVNTESFGHEVYLLAAAMNLTNCSLLQILFLLRQSGHGDEMETSKEFSACKPYDFLFPSTIVNRFSETGADKQGCISMIMTLMNLLLLFDKRDVELSKVFNLSQGPYGIDKGLSYRRSSVETATNLNKARFVCVNAHTKYMSVDGNRIDVGQSTEVNGQEQSSAEVECNNGNTCNGKRFIECIPDYHTNPAEWGDLVDFIECKPEKDYISWLKKRHKYNKWKEERTVTTKHQKRKRQILSIKKVYNLRAR</sequence>
<protein>
    <recommendedName>
        <fullName evidence="1">DUF7812 domain-containing protein</fullName>
    </recommendedName>
</protein>
<feature type="domain" description="DUF7812" evidence="1">
    <location>
        <begin position="109"/>
        <end position="347"/>
    </location>
</feature>
<dbReference type="OrthoDB" id="2019149at2759"/>